<gene>
    <name evidence="3" type="ORF">E9934_16620</name>
</gene>
<dbReference type="AlphaFoldDB" id="A0A4S8N0B7"/>
<dbReference type="RefSeq" id="WP_136564026.1">
    <property type="nucleotide sequence ID" value="NZ_BAABLS010000007.1"/>
</dbReference>
<dbReference type="OrthoDB" id="3782846at2"/>
<reference evidence="3 4" key="1">
    <citation type="journal article" date="2009" name="Int. J. Syst. Evol. Microbiol.">
        <title>Nocardioides caeni sp. nov., isolated from wastewater.</title>
        <authorList>
            <person name="Yoon J.H."/>
            <person name="Kang S.J."/>
            <person name="Park S."/>
            <person name="Kim W."/>
            <person name="Oh T.K."/>
        </authorList>
    </citation>
    <scope>NUCLEOTIDE SEQUENCE [LARGE SCALE GENOMIC DNA]</scope>
    <source>
        <strain evidence="3 4">DSM 23134</strain>
    </source>
</reference>
<proteinExistence type="predicted"/>
<keyword evidence="2" id="KW-0812">Transmembrane</keyword>
<protein>
    <submittedName>
        <fullName evidence="3">Uncharacterized protein</fullName>
    </submittedName>
</protein>
<keyword evidence="1" id="KW-0175">Coiled coil</keyword>
<comment type="caution">
    <text evidence="3">The sequence shown here is derived from an EMBL/GenBank/DDBJ whole genome shotgun (WGS) entry which is preliminary data.</text>
</comment>
<evidence type="ECO:0000313" key="3">
    <source>
        <dbReference type="EMBL" id="THV09197.1"/>
    </source>
</evidence>
<accession>A0A4S8N0B7</accession>
<evidence type="ECO:0000256" key="1">
    <source>
        <dbReference type="SAM" id="Coils"/>
    </source>
</evidence>
<evidence type="ECO:0000313" key="4">
    <source>
        <dbReference type="Proteomes" id="UP000307087"/>
    </source>
</evidence>
<organism evidence="3 4">
    <name type="scientific">Nocardioides caeni</name>
    <dbReference type="NCBI Taxonomy" id="574700"/>
    <lineage>
        <taxon>Bacteria</taxon>
        <taxon>Bacillati</taxon>
        <taxon>Actinomycetota</taxon>
        <taxon>Actinomycetes</taxon>
        <taxon>Propionibacteriales</taxon>
        <taxon>Nocardioidaceae</taxon>
        <taxon>Nocardioides</taxon>
    </lineage>
</organism>
<feature type="transmembrane region" description="Helical" evidence="2">
    <location>
        <begin position="83"/>
        <end position="104"/>
    </location>
</feature>
<evidence type="ECO:0000256" key="2">
    <source>
        <dbReference type="SAM" id="Phobius"/>
    </source>
</evidence>
<feature type="transmembrane region" description="Helical" evidence="2">
    <location>
        <begin position="111"/>
        <end position="128"/>
    </location>
</feature>
<name>A0A4S8N0B7_9ACTN</name>
<feature type="coiled-coil region" evidence="1">
    <location>
        <begin position="18"/>
        <end position="59"/>
    </location>
</feature>
<keyword evidence="4" id="KW-1185">Reference proteome</keyword>
<keyword evidence="2" id="KW-0472">Membrane</keyword>
<keyword evidence="2" id="KW-1133">Transmembrane helix</keyword>
<sequence length="210" mass="22458">MATGDLMGDVEITDADANASLRAERDALAQRCAEAEAQVAELTGQLAQARADLAAHEQSSTISLFDGEVGGDPITGDGSDPRVLSFVLGATAVVAGMVTLLALINGKLFSVFGLVMVALTLGLAWAAARTRVVPIVVSVVRGIVYVEQGETTYRFDIRKPDTQVEVSGRPGDPSWSVRFLRRGLDPFVVDASMVDPDTFLHQLREFRPEL</sequence>
<dbReference type="Proteomes" id="UP000307087">
    <property type="component" value="Unassembled WGS sequence"/>
</dbReference>
<dbReference type="EMBL" id="STGW01000015">
    <property type="protein sequence ID" value="THV09197.1"/>
    <property type="molecule type" value="Genomic_DNA"/>
</dbReference>